<dbReference type="InterPro" id="IPR000182">
    <property type="entry name" value="GNAT_dom"/>
</dbReference>
<keyword evidence="6" id="KW-1185">Reference proteome</keyword>
<protein>
    <submittedName>
        <fullName evidence="5">Acetyltransferase</fullName>
        <ecNumber evidence="5">2.3.1.-</ecNumber>
    </submittedName>
</protein>
<dbReference type="Proteomes" id="UP001549251">
    <property type="component" value="Unassembled WGS sequence"/>
</dbReference>
<dbReference type="Gene3D" id="3.40.630.30">
    <property type="match status" value="1"/>
</dbReference>
<accession>A0ABV2PYG6</accession>
<dbReference type="PANTHER" id="PTHR43877">
    <property type="entry name" value="AMINOALKYLPHOSPHONATE N-ACETYLTRANSFERASE-RELATED-RELATED"/>
    <property type="match status" value="1"/>
</dbReference>
<evidence type="ECO:0000256" key="3">
    <source>
        <dbReference type="SAM" id="MobiDB-lite"/>
    </source>
</evidence>
<dbReference type="InterPro" id="IPR050832">
    <property type="entry name" value="Bact_Acetyltransf"/>
</dbReference>
<dbReference type="PANTHER" id="PTHR43877:SF5">
    <property type="entry name" value="BLL8307 PROTEIN"/>
    <property type="match status" value="1"/>
</dbReference>
<evidence type="ECO:0000313" key="5">
    <source>
        <dbReference type="EMBL" id="MET4570086.1"/>
    </source>
</evidence>
<keyword evidence="2 5" id="KW-0012">Acyltransferase</keyword>
<dbReference type="SUPFAM" id="SSF55729">
    <property type="entry name" value="Acyl-CoA N-acyltransferases (Nat)"/>
    <property type="match status" value="1"/>
</dbReference>
<dbReference type="RefSeq" id="WP_354550495.1">
    <property type="nucleotide sequence ID" value="NZ_JBEPSD010000002.1"/>
</dbReference>
<dbReference type="InterPro" id="IPR016181">
    <property type="entry name" value="Acyl_CoA_acyltransferase"/>
</dbReference>
<evidence type="ECO:0000313" key="6">
    <source>
        <dbReference type="Proteomes" id="UP001549251"/>
    </source>
</evidence>
<dbReference type="EC" id="2.3.1.-" evidence="5"/>
<feature type="domain" description="N-acetyltransferase" evidence="4">
    <location>
        <begin position="6"/>
        <end position="155"/>
    </location>
</feature>
<gene>
    <name evidence="5" type="ORF">ABIE04_002447</name>
</gene>
<comment type="caution">
    <text evidence="5">The sequence shown here is derived from an EMBL/GenBank/DDBJ whole genome shotgun (WGS) entry which is preliminary data.</text>
</comment>
<sequence length="173" mass="19155">MTSFDIHLDDLGSSEVRALLREHLESIAPTAPPESRHALDLNGLRGPDITFWSAWDGPVLAGFGALKHLTESHAEVKSMRTATLHRRQGVASRILQHLIQEAIARGYSRLSLETGSMEFFAAARRLYEANGFQPCAPFGNYKPDPNSVFMTKEIGELAPNSSSRRARDEPRNA</sequence>
<dbReference type="CDD" id="cd04301">
    <property type="entry name" value="NAT_SF"/>
    <property type="match status" value="1"/>
</dbReference>
<dbReference type="Pfam" id="PF00583">
    <property type="entry name" value="Acetyltransf_1"/>
    <property type="match status" value="1"/>
</dbReference>
<name>A0ABV2PYG6_9GAMM</name>
<dbReference type="GO" id="GO:0016746">
    <property type="term" value="F:acyltransferase activity"/>
    <property type="evidence" value="ECO:0007669"/>
    <property type="project" value="UniProtKB-KW"/>
</dbReference>
<evidence type="ECO:0000259" key="4">
    <source>
        <dbReference type="PROSITE" id="PS51186"/>
    </source>
</evidence>
<evidence type="ECO:0000256" key="1">
    <source>
        <dbReference type="ARBA" id="ARBA00022679"/>
    </source>
</evidence>
<proteinExistence type="predicted"/>
<keyword evidence="1 5" id="KW-0808">Transferase</keyword>
<organism evidence="5 6">
    <name type="scientific">Rhodanobacter soli</name>
    <dbReference type="NCBI Taxonomy" id="590609"/>
    <lineage>
        <taxon>Bacteria</taxon>
        <taxon>Pseudomonadati</taxon>
        <taxon>Pseudomonadota</taxon>
        <taxon>Gammaproteobacteria</taxon>
        <taxon>Lysobacterales</taxon>
        <taxon>Rhodanobacteraceae</taxon>
        <taxon>Rhodanobacter</taxon>
    </lineage>
</organism>
<dbReference type="PROSITE" id="PS51186">
    <property type="entry name" value="GNAT"/>
    <property type="match status" value="1"/>
</dbReference>
<reference evidence="5 6" key="1">
    <citation type="submission" date="2024-06" db="EMBL/GenBank/DDBJ databases">
        <title>Sorghum-associated microbial communities from plants grown in Nebraska, USA.</title>
        <authorList>
            <person name="Schachtman D."/>
        </authorList>
    </citation>
    <scope>NUCLEOTIDE SEQUENCE [LARGE SCALE GENOMIC DNA]</scope>
    <source>
        <strain evidence="5 6">1757</strain>
    </source>
</reference>
<feature type="region of interest" description="Disordered" evidence="3">
    <location>
        <begin position="154"/>
        <end position="173"/>
    </location>
</feature>
<evidence type="ECO:0000256" key="2">
    <source>
        <dbReference type="ARBA" id="ARBA00023315"/>
    </source>
</evidence>
<dbReference type="EMBL" id="JBEPSD010000002">
    <property type="protein sequence ID" value="MET4570086.1"/>
    <property type="molecule type" value="Genomic_DNA"/>
</dbReference>